<reference evidence="6 7" key="1">
    <citation type="submission" date="2024-02" db="EMBL/GenBank/DDBJ databases">
        <title>De novo assembly and annotation of 12 fungi associated with fruit tree decline syndrome in Ontario, Canada.</title>
        <authorList>
            <person name="Sulman M."/>
            <person name="Ellouze W."/>
            <person name="Ilyukhin E."/>
        </authorList>
    </citation>
    <scope>NUCLEOTIDE SEQUENCE [LARGE SCALE GENOMIC DNA]</scope>
    <source>
        <strain evidence="6 7">M11/M66-122</strain>
    </source>
</reference>
<dbReference type="AlphaFoldDB" id="A0AAN9UMV3"/>
<dbReference type="CDD" id="cd00009">
    <property type="entry name" value="AAA"/>
    <property type="match status" value="2"/>
</dbReference>
<organism evidence="6 7">
    <name type="scientific">Diatrype stigma</name>
    <dbReference type="NCBI Taxonomy" id="117547"/>
    <lineage>
        <taxon>Eukaryota</taxon>
        <taxon>Fungi</taxon>
        <taxon>Dikarya</taxon>
        <taxon>Ascomycota</taxon>
        <taxon>Pezizomycotina</taxon>
        <taxon>Sordariomycetes</taxon>
        <taxon>Xylariomycetidae</taxon>
        <taxon>Xylariales</taxon>
        <taxon>Diatrypaceae</taxon>
        <taxon>Diatrype</taxon>
    </lineage>
</organism>
<dbReference type="PRINTS" id="PR00819">
    <property type="entry name" value="CBXCFQXSUPER"/>
</dbReference>
<sequence length="1005" mass="113805">MANVKSRTAQEEWKELKKDGEYNVALDKLMEMVGLEEVKREFLRLFNAVFLGNPGTGKTTIARLYSEFLQSLEIYGTLPQWHFLETSGALLANQGVPGCEKLLGKIPAGHGGVLFVDEAYQLVSDKSSQGRSALDHLLVEMENLRGRVVFVFAGYKKSMDAFFAYNEGIRERVPLVFDFKDYDEQQLLQILRSKVKAKYSIMTFEVIDDHPGDFLLQLVARRLSRTRNTPGFGNARAVENALFQIDRRFSERLERERQAHARGEYAHFPSYFHMLEEDVLGPRTTNGLKNNKAWIELEAMIGLEQVKKSISSLIKLIQTNRTRELSDLAPLECNLNRVFLGGPGTGKTTVAKLYGQILVDLGMLSNGEVVVKDPSDFISGHVGGSQVQAKQILEATKGKVLVIDEAYMLNPNTENNGGTGHKDPFKSDVIGTIVAEVQGKAGDDRCILLLGYKDKMEAMFRDCNEGFQRRFRLQDAFEFEDYTAEQMREIWRSKCKQLQIECGTGVEDVAMEIVERQRNKMNFGNAGEIDNLLEGAKSRCIERVHGTSSHFGGIVKLDKSDIDPDFDRAMNAGRDIEALFKGVVGCDEIKEKIKGYSKMFKTAQEVGENLQERIPMTFIFKGPPGTGKTSTARNIGSVFYSLGLLGGRGVVEVSANELVGQYIGQTTPRVRKQMEAALGKVLFIDEAYRLAGSSFGAEALDELLTRLTDKKFERKLVVILAGYSEKMDELMELNVGLRGRFEEELDFPALRVEDSLKLMEMQLIQKCFVSLRWSSWKEIFTVAMHYLVSTHQWANARDIKTLSRKIQNAAMLAHTGGPLITIRLHTILREMKRMMLRSQVASFERVARRRHLLPGQANADANHALSTKTSTKTKSTTAKTANPAPIKSAPSHTQTLKRKPGFFDSEERESKRQKREDVPRDKGTSDRDWKELQAKKAEEKKRQEELRRQKKFKELQEQQRKNAKAQAKLKKMGRCVQGYEWIKVDRGWRCAGGYHFASDRDLDEW</sequence>
<feature type="domain" description="AAA+ ATPase" evidence="5">
    <location>
        <begin position="44"/>
        <end position="183"/>
    </location>
</feature>
<dbReference type="PANTHER" id="PTHR43392">
    <property type="entry name" value="AAA-TYPE ATPASE FAMILY PROTEIN / ANKYRIN REPEAT FAMILY PROTEIN"/>
    <property type="match status" value="1"/>
</dbReference>
<dbReference type="Pfam" id="PF00004">
    <property type="entry name" value="AAA"/>
    <property type="match status" value="3"/>
</dbReference>
<dbReference type="Gene3D" id="1.10.8.60">
    <property type="match status" value="2"/>
</dbReference>
<dbReference type="InterPro" id="IPR050773">
    <property type="entry name" value="CbxX/CfxQ_RuBisCO_ESX"/>
</dbReference>
<evidence type="ECO:0000313" key="7">
    <source>
        <dbReference type="Proteomes" id="UP001320420"/>
    </source>
</evidence>
<comment type="caution">
    <text evidence="6">The sequence shown here is derived from an EMBL/GenBank/DDBJ whole genome shotgun (WGS) entry which is preliminary data.</text>
</comment>
<evidence type="ECO:0000256" key="1">
    <source>
        <dbReference type="ARBA" id="ARBA00010378"/>
    </source>
</evidence>
<evidence type="ECO:0000313" key="6">
    <source>
        <dbReference type="EMBL" id="KAK7750716.1"/>
    </source>
</evidence>
<keyword evidence="2" id="KW-0547">Nucleotide-binding</keyword>
<dbReference type="InterPro" id="IPR003959">
    <property type="entry name" value="ATPase_AAA_core"/>
</dbReference>
<feature type="compositionally biased region" description="Basic and acidic residues" evidence="4">
    <location>
        <begin position="908"/>
        <end position="960"/>
    </location>
</feature>
<evidence type="ECO:0000256" key="3">
    <source>
        <dbReference type="ARBA" id="ARBA00022840"/>
    </source>
</evidence>
<dbReference type="Gene3D" id="3.40.50.300">
    <property type="entry name" value="P-loop containing nucleotide triphosphate hydrolases"/>
    <property type="match status" value="3"/>
</dbReference>
<dbReference type="InterPro" id="IPR000641">
    <property type="entry name" value="CbxX/CfxQ"/>
</dbReference>
<dbReference type="SMART" id="SM00382">
    <property type="entry name" value="AAA"/>
    <property type="match status" value="3"/>
</dbReference>
<feature type="compositionally biased region" description="Low complexity" evidence="4">
    <location>
        <begin position="866"/>
        <end position="881"/>
    </location>
</feature>
<evidence type="ECO:0000259" key="5">
    <source>
        <dbReference type="SMART" id="SM00382"/>
    </source>
</evidence>
<evidence type="ECO:0000256" key="2">
    <source>
        <dbReference type="ARBA" id="ARBA00022741"/>
    </source>
</evidence>
<dbReference type="SUPFAM" id="SSF52540">
    <property type="entry name" value="P-loop containing nucleoside triphosphate hydrolases"/>
    <property type="match status" value="3"/>
</dbReference>
<dbReference type="FunFam" id="1.10.8.60:FF:000160">
    <property type="entry name" value="WGS project CABT00000000 data, contig 2.55"/>
    <property type="match status" value="1"/>
</dbReference>
<proteinExistence type="inferred from homology"/>
<dbReference type="InterPro" id="IPR027417">
    <property type="entry name" value="P-loop_NTPase"/>
</dbReference>
<protein>
    <recommendedName>
        <fullName evidence="5">AAA+ ATPase domain-containing protein</fullName>
    </recommendedName>
</protein>
<evidence type="ECO:0000256" key="4">
    <source>
        <dbReference type="SAM" id="MobiDB-lite"/>
    </source>
</evidence>
<gene>
    <name evidence="6" type="ORF">SLS62_007416</name>
</gene>
<feature type="domain" description="AAA+ ATPase" evidence="5">
    <location>
        <begin position="333"/>
        <end position="477"/>
    </location>
</feature>
<comment type="similarity">
    <text evidence="1">Belongs to the CbxX/CfxQ family.</text>
</comment>
<keyword evidence="3" id="KW-0067">ATP-binding</keyword>
<dbReference type="InterPro" id="IPR003593">
    <property type="entry name" value="AAA+_ATPase"/>
</dbReference>
<accession>A0AAN9UMV3</accession>
<name>A0AAN9UMV3_9PEZI</name>
<feature type="region of interest" description="Disordered" evidence="4">
    <location>
        <begin position="854"/>
        <end position="965"/>
    </location>
</feature>
<dbReference type="GO" id="GO:0005524">
    <property type="term" value="F:ATP binding"/>
    <property type="evidence" value="ECO:0007669"/>
    <property type="project" value="UniProtKB-KW"/>
</dbReference>
<dbReference type="GO" id="GO:0016887">
    <property type="term" value="F:ATP hydrolysis activity"/>
    <property type="evidence" value="ECO:0007669"/>
    <property type="project" value="InterPro"/>
</dbReference>
<dbReference type="PANTHER" id="PTHR43392:SF2">
    <property type="entry name" value="AAA-TYPE ATPASE FAMILY PROTEIN _ ANKYRIN REPEAT FAMILY PROTEIN"/>
    <property type="match status" value="1"/>
</dbReference>
<dbReference type="Proteomes" id="UP001320420">
    <property type="component" value="Unassembled WGS sequence"/>
</dbReference>
<dbReference type="InterPro" id="IPR041627">
    <property type="entry name" value="AAA_lid_6"/>
</dbReference>
<keyword evidence="7" id="KW-1185">Reference proteome</keyword>
<dbReference type="FunFam" id="3.40.50.300:FF:000216">
    <property type="entry name" value="Type VII secretion ATPase EccA"/>
    <property type="match status" value="2"/>
</dbReference>
<dbReference type="Pfam" id="PF17866">
    <property type="entry name" value="AAA_lid_6"/>
    <property type="match status" value="1"/>
</dbReference>
<dbReference type="EMBL" id="JAKJXP020000060">
    <property type="protein sequence ID" value="KAK7750716.1"/>
    <property type="molecule type" value="Genomic_DNA"/>
</dbReference>
<feature type="domain" description="AAA+ ATPase" evidence="5">
    <location>
        <begin position="614"/>
        <end position="751"/>
    </location>
</feature>